<comment type="pathway">
    <text evidence="6">Metabolic intermediate biosynthesis; acetyl-CoA biosynthesis; acetyl-CoA from acetate: step 1/2.</text>
</comment>
<reference evidence="9" key="1">
    <citation type="submission" date="2019-11" db="EMBL/GenBank/DDBJ databases">
        <title>Isolation and characterization of a novel species in the genus Sulfuriferula.</title>
        <authorList>
            <person name="Mochizuki J."/>
            <person name="Kojima H."/>
            <person name="Fukui M."/>
        </authorList>
    </citation>
    <scope>NUCLEOTIDE SEQUENCE [LARGE SCALE GENOMIC DNA]</scope>
    <source>
        <strain evidence="9">SGTM</strain>
    </source>
</reference>
<comment type="caution">
    <text evidence="6">Lacks conserved residue(s) required for the propagation of feature annotation.</text>
</comment>
<dbReference type="InterPro" id="IPR004372">
    <property type="entry name" value="Ac/propionate_kinase"/>
</dbReference>
<feature type="site" description="Transition state stabilizer" evidence="6">
    <location>
        <position position="207"/>
    </location>
</feature>
<evidence type="ECO:0000256" key="3">
    <source>
        <dbReference type="ARBA" id="ARBA00022741"/>
    </source>
</evidence>
<dbReference type="GO" id="GO:0000287">
    <property type="term" value="F:magnesium ion binding"/>
    <property type="evidence" value="ECO:0007669"/>
    <property type="project" value="UniProtKB-UniRule"/>
</dbReference>
<dbReference type="GO" id="GO:0005737">
    <property type="term" value="C:cytoplasm"/>
    <property type="evidence" value="ECO:0007669"/>
    <property type="project" value="UniProtKB-SubCell"/>
</dbReference>
<dbReference type="KEGG" id="sniv:SFSGTM_00390"/>
<comment type="subunit">
    <text evidence="6">Homodimer.</text>
</comment>
<organism evidence="8 9">
    <name type="scientific">Sulfuriferula nivalis</name>
    <dbReference type="NCBI Taxonomy" id="2675298"/>
    <lineage>
        <taxon>Bacteria</taxon>
        <taxon>Pseudomonadati</taxon>
        <taxon>Pseudomonadota</taxon>
        <taxon>Betaproteobacteria</taxon>
        <taxon>Nitrosomonadales</taxon>
        <taxon>Sulfuricellaceae</taxon>
        <taxon>Sulfuriferula</taxon>
    </lineage>
</organism>
<feature type="site" description="Transition state stabilizer" evidence="6">
    <location>
        <position position="147"/>
    </location>
</feature>
<comment type="catalytic activity">
    <reaction evidence="6">
        <text>acetate + ATP = acetyl phosphate + ADP</text>
        <dbReference type="Rhea" id="RHEA:11352"/>
        <dbReference type="ChEBI" id="CHEBI:22191"/>
        <dbReference type="ChEBI" id="CHEBI:30089"/>
        <dbReference type="ChEBI" id="CHEBI:30616"/>
        <dbReference type="ChEBI" id="CHEBI:456216"/>
        <dbReference type="EC" id="2.7.2.1"/>
    </reaction>
</comment>
<sequence>MPIILVINSGSSSLKASLFAADGMRQDFNYPHIGRGKLHDQHEAFAALIRDLGTTQPDVIGHRLVHGGAITDAARLIDATERSRLDSIIPLAPLHLPSNLLGVDVCLEHFGVPQVACFDTAFHATLPLLAQRLPIPQELGYRRYGFHGINYAYIAQQLPAILGDAAKGKIVVAHLGSGASLCMLDNLKSVDTTMAYTPAGGIPMGTRSGDLDPGVMLALSERYTTAQLSDLIYHHMGLIALSDGLSSDMSQLLASDTDTAQFAVEYFCQQVRGAIGALAAKAGGIDALVFTAGIGEHAALVRSKVCTPLAFLGLALAAERNATHQSQIHATGSKPILIIPADEESMICSLVSTLMSYQVNLSS</sequence>
<dbReference type="RefSeq" id="WP_162083397.1">
    <property type="nucleotide sequence ID" value="NZ_AP021881.1"/>
</dbReference>
<name>A0A809RKP1_9PROT</name>
<keyword evidence="6" id="KW-0460">Magnesium</keyword>
<feature type="binding site" evidence="6">
    <location>
        <begin position="174"/>
        <end position="178"/>
    </location>
    <ligand>
        <name>ATP</name>
        <dbReference type="ChEBI" id="CHEBI:30616"/>
    </ligand>
</feature>
<keyword evidence="9" id="KW-1185">Reference proteome</keyword>
<evidence type="ECO:0000256" key="6">
    <source>
        <dbReference type="HAMAP-Rule" id="MF_00020"/>
    </source>
</evidence>
<feature type="binding site" evidence="6">
    <location>
        <position position="8"/>
    </location>
    <ligand>
        <name>Mg(2+)</name>
        <dbReference type="ChEBI" id="CHEBI:18420"/>
    </ligand>
</feature>
<dbReference type="GO" id="GO:0005524">
    <property type="term" value="F:ATP binding"/>
    <property type="evidence" value="ECO:0007669"/>
    <property type="project" value="UniProtKB-KW"/>
</dbReference>
<comment type="similarity">
    <text evidence="1 6 7">Belongs to the acetokinase family.</text>
</comment>
<evidence type="ECO:0000256" key="5">
    <source>
        <dbReference type="ARBA" id="ARBA00022840"/>
    </source>
</evidence>
<dbReference type="PRINTS" id="PR00471">
    <property type="entry name" value="ACETATEKNASE"/>
</dbReference>
<keyword evidence="4 6" id="KW-0418">Kinase</keyword>
<dbReference type="PANTHER" id="PTHR21060:SF15">
    <property type="entry name" value="ACETATE KINASE-RELATED"/>
    <property type="match status" value="1"/>
</dbReference>
<feature type="active site" description="Proton donor/acceptor" evidence="6">
    <location>
        <position position="119"/>
    </location>
</feature>
<proteinExistence type="inferred from homology"/>
<dbReference type="Gene3D" id="3.30.420.40">
    <property type="match status" value="2"/>
</dbReference>
<dbReference type="GO" id="GO:0008776">
    <property type="term" value="F:acetate kinase activity"/>
    <property type="evidence" value="ECO:0007669"/>
    <property type="project" value="UniProtKB-UniRule"/>
</dbReference>
<keyword evidence="6" id="KW-0479">Metal-binding</keyword>
<feature type="binding site" evidence="6">
    <location>
        <position position="63"/>
    </location>
    <ligand>
        <name>substrate</name>
    </ligand>
</feature>
<dbReference type="InterPro" id="IPR043129">
    <property type="entry name" value="ATPase_NBD"/>
</dbReference>
<feature type="binding site" evidence="6">
    <location>
        <position position="15"/>
    </location>
    <ligand>
        <name>ATP</name>
        <dbReference type="ChEBI" id="CHEBI:30616"/>
    </ligand>
</feature>
<keyword evidence="5 6" id="KW-0067">ATP-binding</keyword>
<feature type="binding site" evidence="6">
    <location>
        <begin position="293"/>
        <end position="297"/>
    </location>
    <ligand>
        <name>ATP</name>
        <dbReference type="ChEBI" id="CHEBI:30616"/>
    </ligand>
</feature>
<gene>
    <name evidence="6 8" type="primary">ackA</name>
    <name evidence="8" type="ORF">SFSGTM_00390</name>
</gene>
<dbReference type="GO" id="GO:0006085">
    <property type="term" value="P:acetyl-CoA biosynthetic process"/>
    <property type="evidence" value="ECO:0007669"/>
    <property type="project" value="UniProtKB-UniRule"/>
</dbReference>
<dbReference type="Pfam" id="PF00871">
    <property type="entry name" value="Acetate_kinase"/>
    <property type="match status" value="1"/>
</dbReference>
<feature type="binding site" evidence="6">
    <location>
        <position position="343"/>
    </location>
    <ligand>
        <name>Mg(2+)</name>
        <dbReference type="ChEBI" id="CHEBI:18420"/>
    </ligand>
</feature>
<keyword evidence="3 6" id="KW-0547">Nucleotide-binding</keyword>
<keyword evidence="6" id="KW-0963">Cytoplasm</keyword>
<keyword evidence="2 6" id="KW-0808">Transferase</keyword>
<comment type="function">
    <text evidence="6">Catalyzes the formation of acetyl phosphate from acetate and ATP. Can also catalyze the reverse reaction.</text>
</comment>
<evidence type="ECO:0000256" key="4">
    <source>
        <dbReference type="ARBA" id="ARBA00022777"/>
    </source>
</evidence>
<protein>
    <recommendedName>
        <fullName evidence="6">Acetate kinase</fullName>
        <ecNumber evidence="6">2.7.2.1</ecNumber>
    </recommendedName>
    <alternativeName>
        <fullName evidence="6">Acetokinase</fullName>
    </alternativeName>
</protein>
<evidence type="ECO:0000256" key="1">
    <source>
        <dbReference type="ARBA" id="ARBA00008748"/>
    </source>
</evidence>
<comment type="subcellular location">
    <subcellularLocation>
        <location evidence="6">Cytoplasm</location>
    </subcellularLocation>
</comment>
<dbReference type="HAMAP" id="MF_00020">
    <property type="entry name" value="Acetate_kinase"/>
    <property type="match status" value="1"/>
</dbReference>
<dbReference type="InterPro" id="IPR000890">
    <property type="entry name" value="Aliphatic_acid_kin_short-chain"/>
</dbReference>
<dbReference type="AlphaFoldDB" id="A0A809RKP1"/>
<evidence type="ECO:0000256" key="7">
    <source>
        <dbReference type="RuleBase" id="RU003835"/>
    </source>
</evidence>
<dbReference type="UniPathway" id="UPA00340">
    <property type="reaction ID" value="UER00458"/>
</dbReference>
<comment type="cofactor">
    <cofactor evidence="6">
        <name>Mg(2+)</name>
        <dbReference type="ChEBI" id="CHEBI:18420"/>
    </cofactor>
    <cofactor evidence="6">
        <name>Mn(2+)</name>
        <dbReference type="ChEBI" id="CHEBI:29035"/>
    </cofactor>
    <text evidence="6">Mg(2+). Can also accept Mn(2+).</text>
</comment>
<dbReference type="Proteomes" id="UP000463939">
    <property type="component" value="Chromosome"/>
</dbReference>
<accession>A0A809RKP1</accession>
<dbReference type="PROSITE" id="PS01075">
    <property type="entry name" value="ACETATE_KINASE_1"/>
    <property type="match status" value="1"/>
</dbReference>
<dbReference type="GO" id="GO:0006083">
    <property type="term" value="P:acetate metabolic process"/>
    <property type="evidence" value="ECO:0007669"/>
    <property type="project" value="TreeGrafter"/>
</dbReference>
<dbReference type="InterPro" id="IPR023865">
    <property type="entry name" value="Aliphatic_acid_kinase_CS"/>
</dbReference>
<dbReference type="EC" id="2.7.2.1" evidence="6"/>
<evidence type="ECO:0000313" key="8">
    <source>
        <dbReference type="EMBL" id="BBO99330.1"/>
    </source>
</evidence>
<dbReference type="SUPFAM" id="SSF53067">
    <property type="entry name" value="Actin-like ATPase domain"/>
    <property type="match status" value="2"/>
</dbReference>
<evidence type="ECO:0000256" key="2">
    <source>
        <dbReference type="ARBA" id="ARBA00022679"/>
    </source>
</evidence>
<dbReference type="PIRSF" id="PIRSF000722">
    <property type="entry name" value="Acetate_prop_kin"/>
    <property type="match status" value="1"/>
</dbReference>
<dbReference type="PANTHER" id="PTHR21060">
    <property type="entry name" value="ACETATE KINASE"/>
    <property type="match status" value="1"/>
</dbReference>
<evidence type="ECO:0000313" key="9">
    <source>
        <dbReference type="Proteomes" id="UP000463939"/>
    </source>
</evidence>
<dbReference type="EMBL" id="AP021881">
    <property type="protein sequence ID" value="BBO99330.1"/>
    <property type="molecule type" value="Genomic_DNA"/>
</dbReference>